<evidence type="ECO:0000313" key="2">
    <source>
        <dbReference type="EMBL" id="PSN91695.1"/>
    </source>
</evidence>
<proteinExistence type="predicted"/>
<dbReference type="GO" id="GO:0008033">
    <property type="term" value="P:tRNA processing"/>
    <property type="evidence" value="ECO:0007669"/>
    <property type="project" value="UniProtKB-KW"/>
</dbReference>
<dbReference type="GO" id="GO:1990904">
    <property type="term" value="C:ribonucleoprotein complex"/>
    <property type="evidence" value="ECO:0007669"/>
    <property type="project" value="UniProtKB-ARBA"/>
</dbReference>
<dbReference type="GO" id="GO:1902555">
    <property type="term" value="C:endoribonuclease complex"/>
    <property type="evidence" value="ECO:0007669"/>
    <property type="project" value="UniProtKB-ARBA"/>
</dbReference>
<dbReference type="AlphaFoldDB" id="A0A2R6AZ76"/>
<organism evidence="2 3">
    <name type="scientific">Candidatus Marsarchaeota G2 archaeon ECH_B_SAG-M15</name>
    <dbReference type="NCBI Taxonomy" id="1978162"/>
    <lineage>
        <taxon>Archaea</taxon>
        <taxon>Candidatus Marsarchaeota</taxon>
        <taxon>Candidatus Marsarchaeota group 2</taxon>
    </lineage>
</organism>
<gene>
    <name evidence="2" type="ORF">B9Q08_02355</name>
</gene>
<evidence type="ECO:0000313" key="3">
    <source>
        <dbReference type="Proteomes" id="UP000240490"/>
    </source>
</evidence>
<comment type="caution">
    <text evidence="2">The sequence shown here is derived from an EMBL/GenBank/DDBJ whole genome shotgun (WGS) entry which is preliminary data.</text>
</comment>
<dbReference type="Proteomes" id="UP000240490">
    <property type="component" value="Unassembled WGS sequence"/>
</dbReference>
<name>A0A2R6AZ76_9ARCH</name>
<evidence type="ECO:0000256" key="1">
    <source>
        <dbReference type="ARBA" id="ARBA00022694"/>
    </source>
</evidence>
<dbReference type="SUPFAM" id="SSF160350">
    <property type="entry name" value="Rnp2-like"/>
    <property type="match status" value="1"/>
</dbReference>
<protein>
    <submittedName>
        <fullName evidence="2">Uncharacterized protein</fullName>
    </submittedName>
</protein>
<dbReference type="EMBL" id="NEXJ01000040">
    <property type="protein sequence ID" value="PSN91695.1"/>
    <property type="molecule type" value="Genomic_DNA"/>
</dbReference>
<reference evidence="2 3" key="1">
    <citation type="submission" date="2017-04" db="EMBL/GenBank/DDBJ databases">
        <title>Novel microbial lineages endemic to geothermal iron-oxide mats fill important gaps in the evolutionary history of Archaea.</title>
        <authorList>
            <person name="Jay Z.J."/>
            <person name="Beam J.P."/>
            <person name="Dlakic M."/>
            <person name="Rusch D.B."/>
            <person name="Kozubal M.A."/>
            <person name="Inskeep W.P."/>
        </authorList>
    </citation>
    <scope>NUCLEOTIDE SEQUENCE [LARGE SCALE GENOMIC DNA]</scope>
    <source>
        <strain evidence="2">ECH_B_SAG-M15</strain>
    </source>
</reference>
<dbReference type="InterPro" id="IPR038085">
    <property type="entry name" value="Rnp2-like_sf"/>
</dbReference>
<sequence>MKHDKRRYVFIVKYNNKINARSYALFFKQTFGEIMMSKCLFKIIYEEKTWFVLRVSHMCLPHVRSATVIYGMPGDLYTLVVSGSIRGLIRSLESRSEGKIYVEQLRQVYRAQKRRFIQTQ</sequence>
<accession>A0A2R6AZ76</accession>
<keyword evidence="1" id="KW-0819">tRNA processing</keyword>